<feature type="compositionally biased region" description="Acidic residues" evidence="1">
    <location>
        <begin position="23"/>
        <end position="32"/>
    </location>
</feature>
<sequence>MSSFPKAPRRSARLSTISRSTVDPDDDHDEEGTNPPPTKKKRGRPRKTSGAEQGERTLMVKREPGIEVDNKPDISSLASYTPELPIAGSSSSALAQTRPATEVKAEPGVLADIKPIIPSSSTRPIASSSTTTTPVLTVKPPKKRGRPSKADLVARAAQPTASTSTPSVKTEIDPAPNIGPSEVKVEPIASGSRVEAKAKVLDKAKGKSKEKAVADLKKQRLARVRAKCPATILARYQRAISQRMFMLEREKTGPVDLAETFKVLGSTGNVYTVNIGTLPRCDCPDCKKGNMPCKHIIFVFIKVLKVPDDSAAWYQKCLTHDELEELFGNAPPTLSGSVAVSAQVQQAYYQATGKGKAVETAVAEVEREVTNGPGSKKLDAIGDDCPVCYEEMTQEDEDAKQLTYDVSLVGCGRPLHTQCFEMWAMTARRAQNPVTCVWCRADWPSANGNGKGKGKGKATNSWFSGGYINMADVAGMSRQRDVSTYHRGYRYIDEDYAY</sequence>
<reference evidence="2" key="2">
    <citation type="submission" date="2024-01" db="EMBL/GenBank/DDBJ databases">
        <title>Comparative genomics of Cryptococcus and Kwoniella reveals pathogenesis evolution and contrasting modes of karyotype evolution via chromosome fusion or intercentromeric recombination.</title>
        <authorList>
            <person name="Coelho M.A."/>
            <person name="David-Palma M."/>
            <person name="Shea T."/>
            <person name="Bowers K."/>
            <person name="McGinley-Smith S."/>
            <person name="Mohammad A.W."/>
            <person name="Gnirke A."/>
            <person name="Yurkov A.M."/>
            <person name="Nowrousian M."/>
            <person name="Sun S."/>
            <person name="Cuomo C.A."/>
            <person name="Heitman J."/>
        </authorList>
    </citation>
    <scope>NUCLEOTIDE SEQUENCE</scope>
    <source>
        <strain evidence="2">CBS 12478</strain>
    </source>
</reference>
<dbReference type="Gene3D" id="3.30.40.10">
    <property type="entry name" value="Zinc/RING finger domain, C3HC4 (zinc finger)"/>
    <property type="match status" value="1"/>
</dbReference>
<dbReference type="SMART" id="SM00384">
    <property type="entry name" value="AT_hook"/>
    <property type="match status" value="2"/>
</dbReference>
<dbReference type="PROSITE" id="PS50089">
    <property type="entry name" value="ZF_RING_2"/>
    <property type="match status" value="1"/>
</dbReference>
<dbReference type="PANTHER" id="PTHR21540">
    <property type="entry name" value="RING FINGER AND SWIM DOMAIN-CONTAINING PROTEIN 2"/>
    <property type="match status" value="1"/>
</dbReference>
<protein>
    <submittedName>
        <fullName evidence="2">Uncharacterized protein</fullName>
    </submittedName>
</protein>
<dbReference type="Proteomes" id="UP000322225">
    <property type="component" value="Chromosome 1"/>
</dbReference>
<dbReference type="SUPFAM" id="SSF57850">
    <property type="entry name" value="RING/U-box"/>
    <property type="match status" value="1"/>
</dbReference>
<name>A0A5M6C8T8_9TREE</name>
<gene>
    <name evidence="2" type="ORF">CI109_100392</name>
</gene>
<dbReference type="InterPro" id="IPR007527">
    <property type="entry name" value="Znf_SWIM"/>
</dbReference>
<dbReference type="InterPro" id="IPR017956">
    <property type="entry name" value="AT_hook_DNA-bd_motif"/>
</dbReference>
<dbReference type="EMBL" id="CP144051">
    <property type="protein sequence ID" value="WWD15968.1"/>
    <property type="molecule type" value="Genomic_DNA"/>
</dbReference>
<reference evidence="2" key="1">
    <citation type="submission" date="2017-08" db="EMBL/GenBank/DDBJ databases">
        <authorList>
            <person name="Cuomo C."/>
            <person name="Billmyre B."/>
            <person name="Heitman J."/>
        </authorList>
    </citation>
    <scope>NUCLEOTIDE SEQUENCE</scope>
    <source>
        <strain evidence="2">CBS 12478</strain>
    </source>
</reference>
<dbReference type="InterPro" id="IPR039903">
    <property type="entry name" value="Zswim2"/>
</dbReference>
<evidence type="ECO:0000256" key="1">
    <source>
        <dbReference type="SAM" id="MobiDB-lite"/>
    </source>
</evidence>
<dbReference type="PANTHER" id="PTHR21540:SF0">
    <property type="entry name" value="PHD FAMILY PROTEIN"/>
    <property type="match status" value="1"/>
</dbReference>
<feature type="compositionally biased region" description="Polar residues" evidence="1">
    <location>
        <begin position="88"/>
        <end position="99"/>
    </location>
</feature>
<proteinExistence type="predicted"/>
<accession>A0A5M6C8T8</accession>
<dbReference type="GO" id="GO:0003677">
    <property type="term" value="F:DNA binding"/>
    <property type="evidence" value="ECO:0007669"/>
    <property type="project" value="InterPro"/>
</dbReference>
<dbReference type="AlphaFoldDB" id="A0A5M6C8T8"/>
<organism evidence="2 3">
    <name type="scientific">Kwoniella shandongensis</name>
    <dbReference type="NCBI Taxonomy" id="1734106"/>
    <lineage>
        <taxon>Eukaryota</taxon>
        <taxon>Fungi</taxon>
        <taxon>Dikarya</taxon>
        <taxon>Basidiomycota</taxon>
        <taxon>Agaricomycotina</taxon>
        <taxon>Tremellomycetes</taxon>
        <taxon>Tremellales</taxon>
        <taxon>Cryptococcaceae</taxon>
        <taxon>Kwoniella</taxon>
    </lineage>
</organism>
<dbReference type="GO" id="GO:0061630">
    <property type="term" value="F:ubiquitin protein ligase activity"/>
    <property type="evidence" value="ECO:0007669"/>
    <property type="project" value="InterPro"/>
</dbReference>
<dbReference type="GO" id="GO:0008270">
    <property type="term" value="F:zinc ion binding"/>
    <property type="evidence" value="ECO:0007669"/>
    <property type="project" value="InterPro"/>
</dbReference>
<feature type="compositionally biased region" description="Low complexity" evidence="1">
    <location>
        <begin position="113"/>
        <end position="139"/>
    </location>
</feature>
<dbReference type="GeneID" id="43587065"/>
<dbReference type="OrthoDB" id="2122982at2759"/>
<dbReference type="KEGG" id="ksn:43587065"/>
<feature type="compositionally biased region" description="Polar residues" evidence="1">
    <location>
        <begin position="159"/>
        <end position="168"/>
    </location>
</feature>
<evidence type="ECO:0000313" key="2">
    <source>
        <dbReference type="EMBL" id="WWD15968.1"/>
    </source>
</evidence>
<dbReference type="RefSeq" id="XP_031862753.1">
    <property type="nucleotide sequence ID" value="XM_032002946.1"/>
</dbReference>
<dbReference type="InterPro" id="IPR013083">
    <property type="entry name" value="Znf_RING/FYVE/PHD"/>
</dbReference>
<feature type="region of interest" description="Disordered" evidence="1">
    <location>
        <begin position="1"/>
        <end position="180"/>
    </location>
</feature>
<dbReference type="InterPro" id="IPR001841">
    <property type="entry name" value="Znf_RING"/>
</dbReference>
<dbReference type="Pfam" id="PF04434">
    <property type="entry name" value="SWIM"/>
    <property type="match status" value="1"/>
</dbReference>
<dbReference type="PROSITE" id="PS50966">
    <property type="entry name" value="ZF_SWIM"/>
    <property type="match status" value="1"/>
</dbReference>
<feature type="compositionally biased region" description="Basic residues" evidence="1">
    <location>
        <begin position="38"/>
        <end position="47"/>
    </location>
</feature>
<feature type="compositionally biased region" description="Basic and acidic residues" evidence="1">
    <location>
        <begin position="53"/>
        <end position="72"/>
    </location>
</feature>
<keyword evidence="3" id="KW-1185">Reference proteome</keyword>
<evidence type="ECO:0000313" key="3">
    <source>
        <dbReference type="Proteomes" id="UP000322225"/>
    </source>
</evidence>